<keyword evidence="2" id="KW-0614">Plasmid</keyword>
<geneLocation type="plasmid" evidence="2">
    <name>pRGRH0253</name>
</geneLocation>
<evidence type="ECO:0000256" key="1">
    <source>
        <dbReference type="SAM" id="MobiDB-lite"/>
    </source>
</evidence>
<reference evidence="2" key="2">
    <citation type="submission" date="2015-07" db="EMBL/GenBank/DDBJ databases">
        <title>Plasmids, circular viruses and viroids from rat gut.</title>
        <authorList>
            <person name="Jorgensen T.J."/>
            <person name="Hansen M.A."/>
            <person name="Xu Z."/>
            <person name="Tabak M.A."/>
            <person name="Sorensen S.J."/>
            <person name="Hansen L.H."/>
        </authorList>
    </citation>
    <scope>NUCLEOTIDE SEQUENCE</scope>
    <source>
        <plasmid evidence="2">pRGRH0253</plasmid>
    </source>
</reference>
<evidence type="ECO:0000313" key="2">
    <source>
        <dbReference type="EMBL" id="CRY94440.1"/>
    </source>
</evidence>
<organism evidence="2">
    <name type="scientific">uncultured prokaryote</name>
    <dbReference type="NCBI Taxonomy" id="198431"/>
    <lineage>
        <taxon>unclassified sequences</taxon>
        <taxon>environmental samples</taxon>
    </lineage>
</organism>
<dbReference type="AlphaFoldDB" id="A0A0H5PZ20"/>
<sequence>MQLLVKDFAKELGCSDSIVYRHIRNHREELGDRIIKKAKQTWITEEGQEFIRGLMIQQPIVISEAGFAQSLEQLERENSVLKDKLITMHETLQAAQLQIEEGRRAQLALEASEGEKKTLTASRDEYKAQAEQTAQEAAQERLRADKAEEEARLLREQLDRPLTLMERLRGRRKE</sequence>
<accession>A0A0H5PZ20</accession>
<protein>
    <submittedName>
        <fullName evidence="2">Uncharacterized protein</fullName>
    </submittedName>
</protein>
<name>A0A0H5PZ20_9ZZZZ</name>
<feature type="region of interest" description="Disordered" evidence="1">
    <location>
        <begin position="115"/>
        <end position="144"/>
    </location>
</feature>
<dbReference type="EMBL" id="LN852926">
    <property type="protein sequence ID" value="CRY94440.1"/>
    <property type="molecule type" value="Genomic_DNA"/>
</dbReference>
<reference evidence="2" key="1">
    <citation type="submission" date="2015-06" db="EMBL/GenBank/DDBJ databases">
        <authorList>
            <person name="Joergensen T."/>
        </authorList>
    </citation>
    <scope>NUCLEOTIDE SEQUENCE</scope>
    <source>
        <plasmid evidence="2">pRGRH0253</plasmid>
    </source>
</reference>
<feature type="compositionally biased region" description="Basic and acidic residues" evidence="1">
    <location>
        <begin position="115"/>
        <end position="128"/>
    </location>
</feature>
<proteinExistence type="predicted"/>